<dbReference type="EMBL" id="FNED01000028">
    <property type="protein sequence ID" value="SDJ79190.1"/>
    <property type="molecule type" value="Genomic_DNA"/>
</dbReference>
<proteinExistence type="predicted"/>
<dbReference type="AlphaFoldDB" id="A0A0D1WNR2"/>
<reference evidence="2 4" key="2">
    <citation type="submission" date="2016-10" db="EMBL/GenBank/DDBJ databases">
        <authorList>
            <person name="de Groot N.N."/>
        </authorList>
    </citation>
    <scope>NUCLEOTIDE SEQUENCE [LARGE SCALE GENOMIC DNA]</scope>
    <source>
        <strain evidence="2 4">DSM 2895</strain>
    </source>
</reference>
<dbReference type="RefSeq" id="WP_043063280.1">
    <property type="nucleotide sequence ID" value="NZ_BJOA01000092.1"/>
</dbReference>
<name>A0A0D1WNR2_ANEMI</name>
<dbReference type="Proteomes" id="UP000182836">
    <property type="component" value="Unassembled WGS sequence"/>
</dbReference>
<accession>A0A0D1WNR2</accession>
<reference evidence="1 3" key="1">
    <citation type="submission" date="2015-07" db="EMBL/GenBank/DDBJ databases">
        <title>Fjat-14205 dsm 2895.</title>
        <authorList>
            <person name="Liu B."/>
            <person name="Wang J."/>
            <person name="Zhu Y."/>
            <person name="Liu G."/>
            <person name="Chen Q."/>
            <person name="Chen Z."/>
            <person name="Lan J."/>
            <person name="Che J."/>
            <person name="Ge C."/>
            <person name="Shi H."/>
            <person name="Pan Z."/>
            <person name="Liu X."/>
        </authorList>
    </citation>
    <scope>NUCLEOTIDE SEQUENCE [LARGE SCALE GENOMIC DNA]</scope>
    <source>
        <strain evidence="1 3">DSM 2895</strain>
    </source>
</reference>
<evidence type="ECO:0000313" key="2">
    <source>
        <dbReference type="EMBL" id="SDJ79190.1"/>
    </source>
</evidence>
<dbReference type="PATRIC" id="fig|47500.8.peg.5245"/>
<gene>
    <name evidence="1" type="ORF">AF333_28695</name>
    <name evidence="2" type="ORF">SAMN04487909_12897</name>
</gene>
<dbReference type="OrthoDB" id="2679180at2"/>
<protein>
    <submittedName>
        <fullName evidence="1">Uncharacterized protein</fullName>
    </submittedName>
</protein>
<evidence type="ECO:0000313" key="1">
    <source>
        <dbReference type="EMBL" id="KON90470.1"/>
    </source>
</evidence>
<dbReference type="STRING" id="47500.AF333_28695"/>
<keyword evidence="3" id="KW-1185">Reference proteome</keyword>
<dbReference type="EMBL" id="LGUG01000012">
    <property type="protein sequence ID" value="KON90470.1"/>
    <property type="molecule type" value="Genomic_DNA"/>
</dbReference>
<organism evidence="1 3">
    <name type="scientific">Aneurinibacillus migulanus</name>
    <name type="common">Bacillus migulanus</name>
    <dbReference type="NCBI Taxonomy" id="47500"/>
    <lineage>
        <taxon>Bacteria</taxon>
        <taxon>Bacillati</taxon>
        <taxon>Bacillota</taxon>
        <taxon>Bacilli</taxon>
        <taxon>Bacillales</taxon>
        <taxon>Paenibacillaceae</taxon>
        <taxon>Aneurinibacillus group</taxon>
        <taxon>Aneurinibacillus</taxon>
    </lineage>
</organism>
<sequence length="121" mass="14007">MDEDLYFLIEDILEQMAVEGRSHFAPHYVCARLGVTDLKSVTEYMLDLVGKKLTVYYEVECPNGDSDYDVDSLSEITEEIRTCSICDIKYIPSLDKVWIVFNFLPGYLKHVKKKKSVQLIM</sequence>
<evidence type="ECO:0000313" key="4">
    <source>
        <dbReference type="Proteomes" id="UP000182836"/>
    </source>
</evidence>
<dbReference type="GeneID" id="42309112"/>
<dbReference type="Proteomes" id="UP000037269">
    <property type="component" value="Unassembled WGS sequence"/>
</dbReference>
<evidence type="ECO:0000313" key="3">
    <source>
        <dbReference type="Proteomes" id="UP000037269"/>
    </source>
</evidence>